<keyword evidence="2" id="KW-1133">Transmembrane helix</keyword>
<feature type="transmembrane region" description="Helical" evidence="2">
    <location>
        <begin position="159"/>
        <end position="180"/>
    </location>
</feature>
<comment type="similarity">
    <text evidence="1">Belongs to the YggT family.</text>
</comment>
<proteinExistence type="inferred from homology"/>
<feature type="transmembrane region" description="Helical" evidence="2">
    <location>
        <begin position="97"/>
        <end position="126"/>
    </location>
</feature>
<feature type="transmembrane region" description="Helical" evidence="2">
    <location>
        <begin position="6"/>
        <end position="26"/>
    </location>
</feature>
<keyword evidence="2" id="KW-0812">Transmembrane</keyword>
<evidence type="ECO:0000313" key="3">
    <source>
        <dbReference type="EMBL" id="VCU69501.1"/>
    </source>
</evidence>
<reference evidence="3 4" key="1">
    <citation type="submission" date="2018-10" db="EMBL/GenBank/DDBJ databases">
        <authorList>
            <person name="Criscuolo A."/>
        </authorList>
    </citation>
    <scope>NUCLEOTIDE SEQUENCE [LARGE SCALE GENOMIC DNA]</scope>
    <source>
        <strain evidence="3">DnA1</strain>
    </source>
</reference>
<dbReference type="Proteomes" id="UP000277294">
    <property type="component" value="Unassembled WGS sequence"/>
</dbReference>
<dbReference type="PANTHER" id="PTHR33219:SF14">
    <property type="entry name" value="PROTEIN COFACTOR ASSEMBLY OF COMPLEX C SUBUNIT B CCB3, CHLOROPLASTIC-RELATED"/>
    <property type="match status" value="1"/>
</dbReference>
<dbReference type="EMBL" id="UWPJ01000014">
    <property type="protein sequence ID" value="VCU69501.1"/>
    <property type="molecule type" value="Genomic_DNA"/>
</dbReference>
<evidence type="ECO:0000256" key="1">
    <source>
        <dbReference type="ARBA" id="ARBA00010894"/>
    </source>
</evidence>
<evidence type="ECO:0000256" key="2">
    <source>
        <dbReference type="SAM" id="Phobius"/>
    </source>
</evidence>
<protein>
    <submittedName>
        <fullName evidence="3">YGGT family protein</fullName>
    </submittedName>
</protein>
<dbReference type="InterPro" id="IPR003425">
    <property type="entry name" value="CCB3/YggT"/>
</dbReference>
<sequence length="185" mass="20589">MFGDIVPFLLNTLFTLYGAVLLLRLWLQFARMPAHNPISRTVFQVTDWIVIPLRRLLGGRGGVDWACLVAAWLTALVFLMAVMLVRGFNPLAIMPQGLWIALVMMLKWGINLMMWVTLLMVILSWVNPSAPAMPVLQGLTAPLLDPIRRVLPSMGGLDLSPLVLFLLTQVALMMLSRLGLPIFGL</sequence>
<accession>A0A3P4B0X9</accession>
<dbReference type="RefSeq" id="WP_124078917.1">
    <property type="nucleotide sequence ID" value="NZ_UWPJ01000014.1"/>
</dbReference>
<keyword evidence="4" id="KW-1185">Reference proteome</keyword>
<dbReference type="PANTHER" id="PTHR33219">
    <property type="entry name" value="YLMG HOMOLOG PROTEIN 2, CHLOROPLASTIC"/>
    <property type="match status" value="1"/>
</dbReference>
<dbReference type="GO" id="GO:0016020">
    <property type="term" value="C:membrane"/>
    <property type="evidence" value="ECO:0007669"/>
    <property type="project" value="InterPro"/>
</dbReference>
<evidence type="ECO:0000313" key="4">
    <source>
        <dbReference type="Proteomes" id="UP000277294"/>
    </source>
</evidence>
<dbReference type="OrthoDB" id="9806665at2"/>
<organism evidence="3 4">
    <name type="scientific">Pigmentiphaga humi</name>
    <dbReference type="NCBI Taxonomy" id="2478468"/>
    <lineage>
        <taxon>Bacteria</taxon>
        <taxon>Pseudomonadati</taxon>
        <taxon>Pseudomonadota</taxon>
        <taxon>Betaproteobacteria</taxon>
        <taxon>Burkholderiales</taxon>
        <taxon>Alcaligenaceae</taxon>
        <taxon>Pigmentiphaga</taxon>
    </lineage>
</organism>
<gene>
    <name evidence="3" type="ORF">PIGHUM_01564</name>
</gene>
<keyword evidence="2" id="KW-0472">Membrane</keyword>
<dbReference type="AlphaFoldDB" id="A0A3P4B0X9"/>
<name>A0A3P4B0X9_9BURK</name>
<feature type="transmembrane region" description="Helical" evidence="2">
    <location>
        <begin position="63"/>
        <end position="85"/>
    </location>
</feature>
<dbReference type="Pfam" id="PF02325">
    <property type="entry name" value="CCB3_YggT"/>
    <property type="match status" value="2"/>
</dbReference>